<dbReference type="PANTHER" id="PTHR47064:SF2">
    <property type="entry name" value="SMP-30_GLUCONOLACTONASE_LRE-LIKE REGION DOMAIN-CONTAINING PROTEIN-RELATED"/>
    <property type="match status" value="1"/>
</dbReference>
<dbReference type="Proteomes" id="UP000193467">
    <property type="component" value="Unassembled WGS sequence"/>
</dbReference>
<comment type="caution">
    <text evidence="2">The sequence shown here is derived from an EMBL/GenBank/DDBJ whole genome shotgun (WGS) entry which is preliminary data.</text>
</comment>
<organism evidence="2 3">
    <name type="scientific">Leucosporidium creatinivorum</name>
    <dbReference type="NCBI Taxonomy" id="106004"/>
    <lineage>
        <taxon>Eukaryota</taxon>
        <taxon>Fungi</taxon>
        <taxon>Dikarya</taxon>
        <taxon>Basidiomycota</taxon>
        <taxon>Pucciniomycotina</taxon>
        <taxon>Microbotryomycetes</taxon>
        <taxon>Leucosporidiales</taxon>
        <taxon>Leucosporidium</taxon>
    </lineage>
</organism>
<dbReference type="SUPFAM" id="SSF63829">
    <property type="entry name" value="Calcium-dependent phosphotriesterase"/>
    <property type="match status" value="1"/>
</dbReference>
<sequence length="409" mass="43160">MVTSLVLPTSQLGRPAAQSAHSTAEGPFLRLHHSSSAVFGQDPKLKLIASTEKAVGGGGISLFHEAGVWVGDASGKGDVYITSNMLETKDDALHIKICRLRLGEEFDAGAEATLRPSANDAGVFVSEEVEYEDLDQLAQLVPMANGATASVDGKDILWCSQGQALRLPLSKEPVAGSLMLCREVNGHFLATPLVNNFRGREFNALNDVCCHAPTGAIFFTDPDYGLAQGFKGPSQLPNGVWRLMPETGVLSLVADDLKKPNGIVCSPDGKTCYITDTDFIYGDGSMDPTRAGTIYAFDIVGTEAPQLHNKRVFALVDCGAPDGIKVDTEGNVYTGTFEGVDIYAPSGILLGKILLRDSSGQQGGCANLVFGPAGVLFLLSETSVWAAKIEAIGALKGVRMGSSPRRAGL</sequence>
<dbReference type="InterPro" id="IPR052988">
    <property type="entry name" value="Oryzine_lactonohydrolase"/>
</dbReference>
<reference evidence="2 3" key="1">
    <citation type="submission" date="2016-07" db="EMBL/GenBank/DDBJ databases">
        <title>Pervasive Adenine N6-methylation of Active Genes in Fungi.</title>
        <authorList>
            <consortium name="DOE Joint Genome Institute"/>
            <person name="Mondo S.J."/>
            <person name="Dannebaum R.O."/>
            <person name="Kuo R.C."/>
            <person name="Labutti K."/>
            <person name="Haridas S."/>
            <person name="Kuo A."/>
            <person name="Salamov A."/>
            <person name="Ahrendt S.R."/>
            <person name="Lipzen A."/>
            <person name="Sullivan W."/>
            <person name="Andreopoulos W.B."/>
            <person name="Clum A."/>
            <person name="Lindquist E."/>
            <person name="Daum C."/>
            <person name="Ramamoorthy G.K."/>
            <person name="Gryganskyi A."/>
            <person name="Culley D."/>
            <person name="Magnuson J.K."/>
            <person name="James T.Y."/>
            <person name="O'Malley M.A."/>
            <person name="Stajich J.E."/>
            <person name="Spatafora J.W."/>
            <person name="Visel A."/>
            <person name="Grigoriev I.V."/>
        </authorList>
    </citation>
    <scope>NUCLEOTIDE SEQUENCE [LARGE SCALE GENOMIC DNA]</scope>
    <source>
        <strain evidence="2 3">62-1032</strain>
    </source>
</reference>
<evidence type="ECO:0000259" key="1">
    <source>
        <dbReference type="Pfam" id="PF08450"/>
    </source>
</evidence>
<dbReference type="PANTHER" id="PTHR47064">
    <property type="entry name" value="PUTATIVE (AFU_ORTHOLOGUE AFUA_1G08990)-RELATED"/>
    <property type="match status" value="1"/>
</dbReference>
<dbReference type="EMBL" id="MCGR01000038">
    <property type="protein sequence ID" value="ORY75322.1"/>
    <property type="molecule type" value="Genomic_DNA"/>
</dbReference>
<dbReference type="OrthoDB" id="423498at2759"/>
<dbReference type="InterPro" id="IPR013658">
    <property type="entry name" value="SGL"/>
</dbReference>
<dbReference type="InterPro" id="IPR011042">
    <property type="entry name" value="6-blade_b-propeller_TolB-like"/>
</dbReference>
<dbReference type="InParanoid" id="A0A1Y2EUS2"/>
<proteinExistence type="predicted"/>
<gene>
    <name evidence="2" type="ORF">BCR35DRAFT_292964</name>
</gene>
<protein>
    <recommendedName>
        <fullName evidence="1">SMP-30/Gluconolactonase/LRE-like region domain-containing protein</fullName>
    </recommendedName>
</protein>
<keyword evidence="3" id="KW-1185">Reference proteome</keyword>
<dbReference type="Pfam" id="PF08450">
    <property type="entry name" value="SGL"/>
    <property type="match status" value="1"/>
</dbReference>
<dbReference type="STRING" id="106004.A0A1Y2EUS2"/>
<dbReference type="AlphaFoldDB" id="A0A1Y2EUS2"/>
<accession>A0A1Y2EUS2</accession>
<dbReference type="Gene3D" id="2.120.10.30">
    <property type="entry name" value="TolB, C-terminal domain"/>
    <property type="match status" value="1"/>
</dbReference>
<evidence type="ECO:0000313" key="2">
    <source>
        <dbReference type="EMBL" id="ORY75322.1"/>
    </source>
</evidence>
<evidence type="ECO:0000313" key="3">
    <source>
        <dbReference type="Proteomes" id="UP000193467"/>
    </source>
</evidence>
<name>A0A1Y2EUS2_9BASI</name>
<feature type="domain" description="SMP-30/Gluconolactonase/LRE-like region" evidence="1">
    <location>
        <begin position="142"/>
        <end position="355"/>
    </location>
</feature>